<protein>
    <submittedName>
        <fullName evidence="2">Uncharacterized protein</fullName>
    </submittedName>
</protein>
<accession>A0A9D3YQD4</accession>
<proteinExistence type="predicted"/>
<comment type="caution">
    <text evidence="2">The sequence shown here is derived from an EMBL/GenBank/DDBJ whole genome shotgun (WGS) entry which is preliminary data.</text>
</comment>
<gene>
    <name evidence="2" type="ORF">DPMN_079893</name>
</gene>
<reference evidence="2" key="2">
    <citation type="submission" date="2020-11" db="EMBL/GenBank/DDBJ databases">
        <authorList>
            <person name="McCartney M.A."/>
            <person name="Auch B."/>
            <person name="Kono T."/>
            <person name="Mallez S."/>
            <person name="Becker A."/>
            <person name="Gohl D.M."/>
            <person name="Silverstein K.A.T."/>
            <person name="Koren S."/>
            <person name="Bechman K.B."/>
            <person name="Herman A."/>
            <person name="Abrahante J.E."/>
            <person name="Garbe J."/>
        </authorList>
    </citation>
    <scope>NUCLEOTIDE SEQUENCE</scope>
    <source>
        <strain evidence="2">Duluth1</strain>
        <tissue evidence="2">Whole animal</tissue>
    </source>
</reference>
<sequence length="71" mass="7613">MKTNNTLINISLGSSIGSGLCMGIAFIVFIRGEEITLGAGIYMCIAAWLFGWIVGLLNGRLVVLTRRAPNN</sequence>
<feature type="transmembrane region" description="Helical" evidence="1">
    <location>
        <begin position="7"/>
        <end position="29"/>
    </location>
</feature>
<dbReference type="AlphaFoldDB" id="A0A9D3YQD4"/>
<dbReference type="Proteomes" id="UP000828390">
    <property type="component" value="Unassembled WGS sequence"/>
</dbReference>
<keyword evidence="3" id="KW-1185">Reference proteome</keyword>
<reference evidence="2" key="1">
    <citation type="journal article" date="2019" name="bioRxiv">
        <title>The Genome of the Zebra Mussel, Dreissena polymorpha: A Resource for Invasive Species Research.</title>
        <authorList>
            <person name="McCartney M.A."/>
            <person name="Auch B."/>
            <person name="Kono T."/>
            <person name="Mallez S."/>
            <person name="Zhang Y."/>
            <person name="Obille A."/>
            <person name="Becker A."/>
            <person name="Abrahante J.E."/>
            <person name="Garbe J."/>
            <person name="Badalamenti J.P."/>
            <person name="Herman A."/>
            <person name="Mangelson H."/>
            <person name="Liachko I."/>
            <person name="Sullivan S."/>
            <person name="Sone E.D."/>
            <person name="Koren S."/>
            <person name="Silverstein K.A.T."/>
            <person name="Beckman K.B."/>
            <person name="Gohl D.M."/>
        </authorList>
    </citation>
    <scope>NUCLEOTIDE SEQUENCE</scope>
    <source>
        <strain evidence="2">Duluth1</strain>
        <tissue evidence="2">Whole animal</tissue>
    </source>
</reference>
<keyword evidence="1" id="KW-1133">Transmembrane helix</keyword>
<keyword evidence="1" id="KW-0812">Transmembrane</keyword>
<evidence type="ECO:0000256" key="1">
    <source>
        <dbReference type="SAM" id="Phobius"/>
    </source>
</evidence>
<evidence type="ECO:0000313" key="2">
    <source>
        <dbReference type="EMBL" id="KAH3704832.1"/>
    </source>
</evidence>
<name>A0A9D3YQD4_DREPO</name>
<feature type="transmembrane region" description="Helical" evidence="1">
    <location>
        <begin position="35"/>
        <end position="57"/>
    </location>
</feature>
<keyword evidence="1" id="KW-0472">Membrane</keyword>
<organism evidence="2 3">
    <name type="scientific">Dreissena polymorpha</name>
    <name type="common">Zebra mussel</name>
    <name type="synonym">Mytilus polymorpha</name>
    <dbReference type="NCBI Taxonomy" id="45954"/>
    <lineage>
        <taxon>Eukaryota</taxon>
        <taxon>Metazoa</taxon>
        <taxon>Spiralia</taxon>
        <taxon>Lophotrochozoa</taxon>
        <taxon>Mollusca</taxon>
        <taxon>Bivalvia</taxon>
        <taxon>Autobranchia</taxon>
        <taxon>Heteroconchia</taxon>
        <taxon>Euheterodonta</taxon>
        <taxon>Imparidentia</taxon>
        <taxon>Neoheterodontei</taxon>
        <taxon>Myida</taxon>
        <taxon>Dreissenoidea</taxon>
        <taxon>Dreissenidae</taxon>
        <taxon>Dreissena</taxon>
    </lineage>
</organism>
<dbReference type="EMBL" id="JAIWYP010000015">
    <property type="protein sequence ID" value="KAH3704832.1"/>
    <property type="molecule type" value="Genomic_DNA"/>
</dbReference>
<evidence type="ECO:0000313" key="3">
    <source>
        <dbReference type="Proteomes" id="UP000828390"/>
    </source>
</evidence>